<feature type="signal peptide" evidence="2">
    <location>
        <begin position="1"/>
        <end position="17"/>
    </location>
</feature>
<evidence type="ECO:0000256" key="1">
    <source>
        <dbReference type="SAM" id="MobiDB-lite"/>
    </source>
</evidence>
<proteinExistence type="predicted"/>
<sequence>MLIFLHILFIFNLKTKQKTKKKRSAPDAFSHLGVMERGSSTFAKPVARKCSRAQATLYLFLKPPSEGQAIGKVPVRNGERPRASAPLAPHHWSHWGSPQVKLLSSQAWDVFRAQHSSVAEGSGQDLEKRV</sequence>
<dbReference type="EMBL" id="JAHDVG010000488">
    <property type="protein sequence ID" value="KAH1165441.1"/>
    <property type="molecule type" value="Genomic_DNA"/>
</dbReference>
<keyword evidence="2" id="KW-0732">Signal</keyword>
<protein>
    <submittedName>
        <fullName evidence="3">Uncharacterized protein</fullName>
    </submittedName>
</protein>
<keyword evidence="4" id="KW-1185">Reference proteome</keyword>
<reference evidence="3" key="1">
    <citation type="submission" date="2021-09" db="EMBL/GenBank/DDBJ databases">
        <title>The genome of Mauremys mutica provides insights into the evolution of semi-aquatic lifestyle.</title>
        <authorList>
            <person name="Gong S."/>
            <person name="Gao Y."/>
        </authorList>
    </citation>
    <scope>NUCLEOTIDE SEQUENCE</scope>
    <source>
        <strain evidence="3">MM-2020</strain>
        <tissue evidence="3">Muscle</tissue>
    </source>
</reference>
<accession>A0A9D3WPF7</accession>
<evidence type="ECO:0000256" key="2">
    <source>
        <dbReference type="SAM" id="SignalP"/>
    </source>
</evidence>
<dbReference type="Proteomes" id="UP000827986">
    <property type="component" value="Unassembled WGS sequence"/>
</dbReference>
<evidence type="ECO:0000313" key="4">
    <source>
        <dbReference type="Proteomes" id="UP000827986"/>
    </source>
</evidence>
<name>A0A9D3WPF7_9SAUR</name>
<feature type="chain" id="PRO_5038942100" evidence="2">
    <location>
        <begin position="18"/>
        <end position="130"/>
    </location>
</feature>
<dbReference type="AlphaFoldDB" id="A0A9D3WPF7"/>
<organism evidence="3 4">
    <name type="scientific">Mauremys mutica</name>
    <name type="common">yellowpond turtle</name>
    <dbReference type="NCBI Taxonomy" id="74926"/>
    <lineage>
        <taxon>Eukaryota</taxon>
        <taxon>Metazoa</taxon>
        <taxon>Chordata</taxon>
        <taxon>Craniata</taxon>
        <taxon>Vertebrata</taxon>
        <taxon>Euteleostomi</taxon>
        <taxon>Archelosauria</taxon>
        <taxon>Testudinata</taxon>
        <taxon>Testudines</taxon>
        <taxon>Cryptodira</taxon>
        <taxon>Durocryptodira</taxon>
        <taxon>Testudinoidea</taxon>
        <taxon>Geoemydidae</taxon>
        <taxon>Geoemydinae</taxon>
        <taxon>Mauremys</taxon>
    </lineage>
</organism>
<feature type="region of interest" description="Disordered" evidence="1">
    <location>
        <begin position="70"/>
        <end position="92"/>
    </location>
</feature>
<comment type="caution">
    <text evidence="3">The sequence shown here is derived from an EMBL/GenBank/DDBJ whole genome shotgun (WGS) entry which is preliminary data.</text>
</comment>
<evidence type="ECO:0000313" key="3">
    <source>
        <dbReference type="EMBL" id="KAH1165441.1"/>
    </source>
</evidence>
<gene>
    <name evidence="3" type="ORF">KIL84_023000</name>
</gene>